<reference evidence="2 3" key="1">
    <citation type="submission" date="2020-04" db="EMBL/GenBank/DDBJ databases">
        <title>MicrobeNet Type strains.</title>
        <authorList>
            <person name="Nicholson A.C."/>
        </authorList>
    </citation>
    <scope>NUCLEOTIDE SEQUENCE [LARGE SCALE GENOMIC DNA]</scope>
    <source>
        <strain evidence="2 3">ATCC BAA-330</strain>
    </source>
</reference>
<organism evidence="2 3">
    <name type="scientific">Tsukamurella columbiensis</name>
    <dbReference type="NCBI Taxonomy" id="128509"/>
    <lineage>
        <taxon>Bacteria</taxon>
        <taxon>Bacillati</taxon>
        <taxon>Actinomycetota</taxon>
        <taxon>Actinomycetes</taxon>
        <taxon>Mycobacteriales</taxon>
        <taxon>Tsukamurellaceae</taxon>
        <taxon>Tsukamurella</taxon>
    </lineage>
</organism>
<keyword evidence="3" id="KW-1185">Reference proteome</keyword>
<proteinExistence type="predicted"/>
<gene>
    <name evidence="2" type="ORF">HHU10_22040</name>
</gene>
<accession>A0ABX1LJ82</accession>
<name>A0ABX1LJ82_9ACTN</name>
<dbReference type="EMBL" id="JABARZ010000032">
    <property type="protein sequence ID" value="NMD58302.1"/>
    <property type="molecule type" value="Genomic_DNA"/>
</dbReference>
<keyword evidence="1" id="KW-1133">Transmembrane helix</keyword>
<evidence type="ECO:0000313" key="2">
    <source>
        <dbReference type="EMBL" id="NMD58302.1"/>
    </source>
</evidence>
<protein>
    <submittedName>
        <fullName evidence="2">Uncharacterized protein</fullName>
    </submittedName>
</protein>
<sequence>MAGAGAVDRGRRLLEELRERERARRAAVENMPATERRDYLHRQRNEKIAFLIAFSIGLLACGVLLGLVVRWGEILSPVLMPVATSSAGAHAEATDVGWAFTALVCGSMVAAILLGVAIGRISYRITHSIQSRKGIHYEGDR</sequence>
<comment type="caution">
    <text evidence="2">The sequence shown here is derived from an EMBL/GenBank/DDBJ whole genome shotgun (WGS) entry which is preliminary data.</text>
</comment>
<keyword evidence="1" id="KW-0812">Transmembrane</keyword>
<dbReference type="SUPFAM" id="SSF103473">
    <property type="entry name" value="MFS general substrate transporter"/>
    <property type="match status" value="1"/>
</dbReference>
<dbReference type="InterPro" id="IPR036259">
    <property type="entry name" value="MFS_trans_sf"/>
</dbReference>
<evidence type="ECO:0000256" key="1">
    <source>
        <dbReference type="SAM" id="Phobius"/>
    </source>
</evidence>
<dbReference type="Proteomes" id="UP000556611">
    <property type="component" value="Unassembled WGS sequence"/>
</dbReference>
<feature type="transmembrane region" description="Helical" evidence="1">
    <location>
        <begin position="98"/>
        <end position="123"/>
    </location>
</feature>
<dbReference type="RefSeq" id="WP_191834299.1">
    <property type="nucleotide sequence ID" value="NZ_JABARZ010000032.1"/>
</dbReference>
<evidence type="ECO:0000313" key="3">
    <source>
        <dbReference type="Proteomes" id="UP000556611"/>
    </source>
</evidence>
<keyword evidence="1" id="KW-0472">Membrane</keyword>
<feature type="transmembrane region" description="Helical" evidence="1">
    <location>
        <begin position="48"/>
        <end position="71"/>
    </location>
</feature>